<dbReference type="InterPro" id="IPR024590">
    <property type="entry name" value="HrpA_C"/>
</dbReference>
<protein>
    <recommendedName>
        <fullName evidence="1">RNA helicase HrpA C-terminal domain-containing protein</fullName>
    </recommendedName>
</protein>
<name>A0A382XZG7_9ZZZZ</name>
<feature type="domain" description="RNA helicase HrpA C-terminal" evidence="1">
    <location>
        <begin position="9"/>
        <end position="267"/>
    </location>
</feature>
<reference evidence="2" key="1">
    <citation type="submission" date="2018-05" db="EMBL/GenBank/DDBJ databases">
        <authorList>
            <person name="Lanie J.A."/>
            <person name="Ng W.-L."/>
            <person name="Kazmierczak K.M."/>
            <person name="Andrzejewski T.M."/>
            <person name="Davidsen T.M."/>
            <person name="Wayne K.J."/>
            <person name="Tettelin H."/>
            <person name="Glass J.I."/>
            <person name="Rusch D."/>
            <person name="Podicherti R."/>
            <person name="Tsui H.-C.T."/>
            <person name="Winkler M.E."/>
        </authorList>
    </citation>
    <scope>NUCLEOTIDE SEQUENCE</scope>
</reference>
<gene>
    <name evidence="2" type="ORF">METZ01_LOCUS429053</name>
</gene>
<evidence type="ECO:0000259" key="1">
    <source>
        <dbReference type="Pfam" id="PF11898"/>
    </source>
</evidence>
<dbReference type="AlphaFoldDB" id="A0A382XZG7"/>
<dbReference type="EMBL" id="UINC01171566">
    <property type="protein sequence ID" value="SVD76199.1"/>
    <property type="molecule type" value="Genomic_DNA"/>
</dbReference>
<sequence length="267" mass="30229">ALAPELTVSGRKDWVFDDLPERIVARIGGSKVTAYPALVDEGDTVGVEIFDTTPNAAASQRLGLYRLLLLQLPDQRRLLSRIPGIDHLCLLFATVGSCKVLCADIQNAVLDRSFRCDPMAIRSCTEFRSLLEQGRELVAGELNNFQHLILEILQTYRTVRQQLAAPVSLNEKLIADVEKQLAALVFPGFVTATPWKWLYHVPRYLAGVKLRLEKAEQFPDTDRHRQDQVAPFVDRTNRISGNILSDLHRATYRWAVEEFRISMFAQE</sequence>
<feature type="non-terminal residue" evidence="2">
    <location>
        <position position="267"/>
    </location>
</feature>
<feature type="non-terminal residue" evidence="2">
    <location>
        <position position="1"/>
    </location>
</feature>
<accession>A0A382XZG7</accession>
<proteinExistence type="predicted"/>
<organism evidence="2">
    <name type="scientific">marine metagenome</name>
    <dbReference type="NCBI Taxonomy" id="408172"/>
    <lineage>
        <taxon>unclassified sequences</taxon>
        <taxon>metagenomes</taxon>
        <taxon>ecological metagenomes</taxon>
    </lineage>
</organism>
<dbReference type="Pfam" id="PF11898">
    <property type="entry name" value="DUF3418"/>
    <property type="match status" value="1"/>
</dbReference>
<evidence type="ECO:0000313" key="2">
    <source>
        <dbReference type="EMBL" id="SVD76199.1"/>
    </source>
</evidence>